<evidence type="ECO:0000256" key="1">
    <source>
        <dbReference type="ARBA" id="ARBA00009437"/>
    </source>
</evidence>
<dbReference type="PROSITE" id="PS50931">
    <property type="entry name" value="HTH_LYSR"/>
    <property type="match status" value="1"/>
</dbReference>
<dbReference type="OrthoDB" id="8557381at2"/>
<proteinExistence type="inferred from homology"/>
<evidence type="ECO:0000259" key="5">
    <source>
        <dbReference type="PROSITE" id="PS50931"/>
    </source>
</evidence>
<sequence>MHLRDLDLNLLVIFHQLLLDRSVSIAAQNLGFTQPAMSNALKRLRTALNDELFVRTNQGMQPTPYAMQLAEPVANAIGTLHGALNRLDDFDPATTQKRFVIAMTDIGEIYFMPKLIQTLLTLAPGVSVTTLRSHAGLSEGLANGSVDLAVGLLPDLQAGFYQRRLFHHRYVGLCRKGHPITQHAMTQERYCEYGHVRVIAASTGHGEIDGVMQRAGLHRDIKLEVPHFVAVGHILQNTDLIATVPERFATSCTEPFGLTILPLPMPLPEIAINLFWHARCVRDPANRWFRQLMFDLFSD</sequence>
<comment type="similarity">
    <text evidence="1">Belongs to the LysR transcriptional regulatory family.</text>
</comment>
<protein>
    <submittedName>
        <fullName evidence="6">LysR family transcriptional regulator</fullName>
    </submittedName>
</protein>
<evidence type="ECO:0000256" key="4">
    <source>
        <dbReference type="ARBA" id="ARBA00023163"/>
    </source>
</evidence>
<dbReference type="InterPro" id="IPR000847">
    <property type="entry name" value="LysR_HTH_N"/>
</dbReference>
<dbReference type="AlphaFoldDB" id="A0A1C7Z7R1"/>
<dbReference type="SUPFAM" id="SSF53850">
    <property type="entry name" value="Periplasmic binding protein-like II"/>
    <property type="match status" value="1"/>
</dbReference>
<keyword evidence="2" id="KW-0805">Transcription regulation</keyword>
<dbReference type="GO" id="GO:0003700">
    <property type="term" value="F:DNA-binding transcription factor activity"/>
    <property type="evidence" value="ECO:0007669"/>
    <property type="project" value="InterPro"/>
</dbReference>
<name>A0A1C7Z7R1_PSESX</name>
<dbReference type="InterPro" id="IPR050389">
    <property type="entry name" value="LysR-type_TF"/>
</dbReference>
<feature type="domain" description="HTH lysR-type" evidence="5">
    <location>
        <begin position="6"/>
        <end position="63"/>
    </location>
</feature>
<dbReference type="Gene3D" id="3.40.190.10">
    <property type="entry name" value="Periplasmic binding protein-like II"/>
    <property type="match status" value="2"/>
</dbReference>
<evidence type="ECO:0000256" key="2">
    <source>
        <dbReference type="ARBA" id="ARBA00023015"/>
    </source>
</evidence>
<dbReference type="GO" id="GO:0003677">
    <property type="term" value="F:DNA binding"/>
    <property type="evidence" value="ECO:0007669"/>
    <property type="project" value="UniProtKB-KW"/>
</dbReference>
<dbReference type="PATRIC" id="fig|317.243.peg.4263"/>
<dbReference type="InterPro" id="IPR005119">
    <property type="entry name" value="LysR_subst-bd"/>
</dbReference>
<dbReference type="PRINTS" id="PR00039">
    <property type="entry name" value="HTHLYSR"/>
</dbReference>
<gene>
    <name evidence="6" type="ORF">AFK24_06145</name>
</gene>
<dbReference type="RefSeq" id="WP_065832385.1">
    <property type="nucleotide sequence ID" value="NZ_LGSI01000020.1"/>
</dbReference>
<dbReference type="PANTHER" id="PTHR30118">
    <property type="entry name" value="HTH-TYPE TRANSCRIPTIONAL REGULATOR LEUO-RELATED"/>
    <property type="match status" value="1"/>
</dbReference>
<dbReference type="Pfam" id="PF03466">
    <property type="entry name" value="LysR_substrate"/>
    <property type="match status" value="1"/>
</dbReference>
<organism evidence="6 7">
    <name type="scientific">Pseudomonas syringae</name>
    <dbReference type="NCBI Taxonomy" id="317"/>
    <lineage>
        <taxon>Bacteria</taxon>
        <taxon>Pseudomonadati</taxon>
        <taxon>Pseudomonadota</taxon>
        <taxon>Gammaproteobacteria</taxon>
        <taxon>Pseudomonadales</taxon>
        <taxon>Pseudomonadaceae</taxon>
        <taxon>Pseudomonas</taxon>
    </lineage>
</organism>
<dbReference type="Gene3D" id="1.10.10.10">
    <property type="entry name" value="Winged helix-like DNA-binding domain superfamily/Winged helix DNA-binding domain"/>
    <property type="match status" value="1"/>
</dbReference>
<comment type="caution">
    <text evidence="6">The sequence shown here is derived from an EMBL/GenBank/DDBJ whole genome shotgun (WGS) entry which is preliminary data.</text>
</comment>
<dbReference type="InterPro" id="IPR036390">
    <property type="entry name" value="WH_DNA-bd_sf"/>
</dbReference>
<evidence type="ECO:0000313" key="7">
    <source>
        <dbReference type="Proteomes" id="UP000093104"/>
    </source>
</evidence>
<dbReference type="EMBL" id="LGSI01000020">
    <property type="protein sequence ID" value="OCR26114.1"/>
    <property type="molecule type" value="Genomic_DNA"/>
</dbReference>
<dbReference type="SUPFAM" id="SSF46785">
    <property type="entry name" value="Winged helix' DNA-binding domain"/>
    <property type="match status" value="1"/>
</dbReference>
<dbReference type="CDD" id="cd08459">
    <property type="entry name" value="PBP2_DntR_NahR_LinR_like"/>
    <property type="match status" value="1"/>
</dbReference>
<keyword evidence="3" id="KW-0238">DNA-binding</keyword>
<dbReference type="InterPro" id="IPR036388">
    <property type="entry name" value="WH-like_DNA-bd_sf"/>
</dbReference>
<accession>A0A1C7Z7R1</accession>
<keyword evidence="4" id="KW-0804">Transcription</keyword>
<dbReference type="PANTHER" id="PTHR30118:SF15">
    <property type="entry name" value="TRANSCRIPTIONAL REGULATORY PROTEIN"/>
    <property type="match status" value="1"/>
</dbReference>
<evidence type="ECO:0000313" key="6">
    <source>
        <dbReference type="EMBL" id="OCR26114.1"/>
    </source>
</evidence>
<dbReference type="Proteomes" id="UP000093104">
    <property type="component" value="Unassembled WGS sequence"/>
</dbReference>
<dbReference type="Pfam" id="PF00126">
    <property type="entry name" value="HTH_1"/>
    <property type="match status" value="1"/>
</dbReference>
<evidence type="ECO:0000256" key="3">
    <source>
        <dbReference type="ARBA" id="ARBA00023125"/>
    </source>
</evidence>
<reference evidence="6 7" key="1">
    <citation type="submission" date="2015-07" db="EMBL/GenBank/DDBJ databases">
        <title>Draft genome sequence of a diazotrophic, plant growth-promoting rhizobacterium of the Pseudomonas syringae complex.</title>
        <authorList>
            <person name="Patten C.L."/>
            <person name="Jeong H."/>
        </authorList>
    </citation>
    <scope>NUCLEOTIDE SEQUENCE [LARGE SCALE GENOMIC DNA]</scope>
    <source>
        <strain evidence="6 7">GR12-2</strain>
    </source>
</reference>